<sequence>MALRIQNLLKKNFDEPHFTVSCPSWWNSNEQQFSPSLSKNISFKVDSSPQTYHEAKQLGLNLPDQESSSTLSIGQSHNEMSAMGGTNSQGQCISSESEMRHLYSDDFLLHAIRSHGSSIGDKSSESFHIAKLPLTWNGCFSIYMSQDESCGKGVEGKMRPVLLLSTPDGVSNHSQADCNYSMVRTPYQCADPYFGGLFNPYGPHAFIQPQMGSHMVGMTAGRVPLPLDLADDGPIYVNAKQYHGILRRRQSRAKLEAQNKLVKNRKPYLHESRHIHALNRVRGSGGRFLSTKKLQRSDPSSSHGQCNVLDTIHSHPKNGASELESCQSRTGQSSASNTTRSDTTSVSNSDVNFRQPDRGFSGIAAHLGGGVQINGGLMSSGTQHHASVVR</sequence>
<dbReference type="PROSITE" id="PS51152">
    <property type="entry name" value="NFYA_HAP2_2"/>
    <property type="match status" value="1"/>
</dbReference>
<feature type="compositionally biased region" description="Polar residues" evidence="9">
    <location>
        <begin position="324"/>
        <end position="352"/>
    </location>
</feature>
<accession>A0A8X8CZ13</accession>
<dbReference type="SMART" id="SM00521">
    <property type="entry name" value="CBF"/>
    <property type="match status" value="1"/>
</dbReference>
<comment type="caution">
    <text evidence="10">The sequence shown here is derived from an EMBL/GenBank/DDBJ whole genome shotgun (WGS) entry which is preliminary data.</text>
</comment>
<proteinExistence type="inferred from homology"/>
<comment type="similarity">
    <text evidence="8">Belongs to the NFYA/HAP2 subunit family.</text>
</comment>
<keyword evidence="3 8" id="KW-0238">DNA-binding</keyword>
<dbReference type="GO" id="GO:0003700">
    <property type="term" value="F:DNA-binding transcription factor activity"/>
    <property type="evidence" value="ECO:0007669"/>
    <property type="project" value="UniProtKB-UniRule"/>
</dbReference>
<feature type="region of interest" description="Disordered" evidence="9">
    <location>
        <begin position="311"/>
        <end position="357"/>
    </location>
</feature>
<dbReference type="GO" id="GO:0003677">
    <property type="term" value="F:DNA binding"/>
    <property type="evidence" value="ECO:0007669"/>
    <property type="project" value="UniProtKB-KW"/>
</dbReference>
<name>A0A8X8CZ13_POPTO</name>
<dbReference type="EMBL" id="JAAWWB010000011">
    <property type="protein sequence ID" value="KAG6772029.1"/>
    <property type="molecule type" value="Genomic_DNA"/>
</dbReference>
<evidence type="ECO:0000256" key="7">
    <source>
        <dbReference type="ARBA" id="ARBA00025911"/>
    </source>
</evidence>
<comment type="subunit">
    <text evidence="7">Heterotrimeric transcription factor composed of three components, NF-YA, NF-YB and NF-YC. NF-YB and NF-YC must interact and dimerize for NF-YA association and DNA binding.</text>
</comment>
<comment type="function">
    <text evidence="8">Component of the sequence-specific heterotrimeric transcription factor (NF-Y) which specifically recognizes a 5'-CCAAT-3' box motif found in the promoters of its target genes.</text>
</comment>
<keyword evidence="2 8" id="KW-0805">Transcription regulation</keyword>
<evidence type="ECO:0000256" key="2">
    <source>
        <dbReference type="ARBA" id="ARBA00023015"/>
    </source>
</evidence>
<reference evidence="10" key="1">
    <citation type="journal article" date="2020" name="bioRxiv">
        <title>Hybrid origin of Populus tomentosa Carr. identified through genome sequencing and phylogenomic analysis.</title>
        <authorList>
            <person name="An X."/>
            <person name="Gao K."/>
            <person name="Chen Z."/>
            <person name="Li J."/>
            <person name="Yang X."/>
            <person name="Yang X."/>
            <person name="Zhou J."/>
            <person name="Guo T."/>
            <person name="Zhao T."/>
            <person name="Huang S."/>
            <person name="Miao D."/>
            <person name="Khan W.U."/>
            <person name="Rao P."/>
            <person name="Ye M."/>
            <person name="Lei B."/>
            <person name="Liao W."/>
            <person name="Wang J."/>
            <person name="Ji L."/>
            <person name="Li Y."/>
            <person name="Guo B."/>
            <person name="Mustafa N.S."/>
            <person name="Li S."/>
            <person name="Yun Q."/>
            <person name="Keller S.R."/>
            <person name="Mao J."/>
            <person name="Zhang R."/>
            <person name="Strauss S.H."/>
        </authorList>
    </citation>
    <scope>NUCLEOTIDE SEQUENCE</scope>
    <source>
        <strain evidence="10">GM15</strain>
        <tissue evidence="10">Leaf</tissue>
    </source>
</reference>
<protein>
    <recommendedName>
        <fullName evidence="8">Nuclear transcription factor Y subunit</fullName>
    </recommendedName>
</protein>
<evidence type="ECO:0000256" key="5">
    <source>
        <dbReference type="ARBA" id="ARBA00023163"/>
    </source>
</evidence>
<dbReference type="Proteomes" id="UP000886885">
    <property type="component" value="Chromosome 6A"/>
</dbReference>
<dbReference type="AlphaFoldDB" id="A0A8X8CZ13"/>
<dbReference type="InterPro" id="IPR001289">
    <property type="entry name" value="NFYA"/>
</dbReference>
<evidence type="ECO:0000313" key="11">
    <source>
        <dbReference type="Proteomes" id="UP000886885"/>
    </source>
</evidence>
<evidence type="ECO:0000313" key="10">
    <source>
        <dbReference type="EMBL" id="KAG6772029.1"/>
    </source>
</evidence>
<gene>
    <name evidence="10" type="ORF">POTOM_023425</name>
</gene>
<evidence type="ECO:0000256" key="3">
    <source>
        <dbReference type="ARBA" id="ARBA00023125"/>
    </source>
</evidence>
<comment type="subcellular location">
    <subcellularLocation>
        <location evidence="1 8">Nucleus</location>
    </subcellularLocation>
</comment>
<dbReference type="GO" id="GO:0016602">
    <property type="term" value="C:CCAAT-binding factor complex"/>
    <property type="evidence" value="ECO:0007669"/>
    <property type="project" value="InterPro"/>
</dbReference>
<dbReference type="OrthoDB" id="1097733at2759"/>
<evidence type="ECO:0000256" key="6">
    <source>
        <dbReference type="ARBA" id="ARBA00023242"/>
    </source>
</evidence>
<dbReference type="PROSITE" id="PS00686">
    <property type="entry name" value="NFYA_HAP2_1"/>
    <property type="match status" value="1"/>
</dbReference>
<evidence type="ECO:0000256" key="9">
    <source>
        <dbReference type="SAM" id="MobiDB-lite"/>
    </source>
</evidence>
<evidence type="ECO:0000256" key="1">
    <source>
        <dbReference type="ARBA" id="ARBA00004123"/>
    </source>
</evidence>
<evidence type="ECO:0000256" key="8">
    <source>
        <dbReference type="RuleBase" id="RU367155"/>
    </source>
</evidence>
<keyword evidence="6 8" id="KW-0539">Nucleus</keyword>
<dbReference type="InterPro" id="IPR018362">
    <property type="entry name" value="CCAAT-binding_factor_CS"/>
</dbReference>
<keyword evidence="5 8" id="KW-0804">Transcription</keyword>
<dbReference type="Pfam" id="PF02045">
    <property type="entry name" value="CBFB_NFYA"/>
    <property type="match status" value="1"/>
</dbReference>
<organism evidence="10 11">
    <name type="scientific">Populus tomentosa</name>
    <name type="common">Chinese white poplar</name>
    <dbReference type="NCBI Taxonomy" id="118781"/>
    <lineage>
        <taxon>Eukaryota</taxon>
        <taxon>Viridiplantae</taxon>
        <taxon>Streptophyta</taxon>
        <taxon>Embryophyta</taxon>
        <taxon>Tracheophyta</taxon>
        <taxon>Spermatophyta</taxon>
        <taxon>Magnoliopsida</taxon>
        <taxon>eudicotyledons</taxon>
        <taxon>Gunneridae</taxon>
        <taxon>Pentapetalae</taxon>
        <taxon>rosids</taxon>
        <taxon>fabids</taxon>
        <taxon>Malpighiales</taxon>
        <taxon>Salicaceae</taxon>
        <taxon>Saliceae</taxon>
        <taxon>Populus</taxon>
    </lineage>
</organism>
<evidence type="ECO:0000256" key="4">
    <source>
        <dbReference type="ARBA" id="ARBA00023159"/>
    </source>
</evidence>
<keyword evidence="4" id="KW-0010">Activator</keyword>
<dbReference type="PANTHER" id="PTHR12632">
    <property type="entry name" value="TRANSCRIPTION FACTOR NF-Y ALPHA-RELATED"/>
    <property type="match status" value="1"/>
</dbReference>
<keyword evidence="11" id="KW-1185">Reference proteome</keyword>